<keyword evidence="3 5" id="KW-0560">Oxidoreductase</keyword>
<evidence type="ECO:0000256" key="1">
    <source>
        <dbReference type="ARBA" id="ARBA00006787"/>
    </source>
</evidence>
<dbReference type="Pfam" id="PF03055">
    <property type="entry name" value="RPE65"/>
    <property type="match status" value="1"/>
</dbReference>
<evidence type="ECO:0000256" key="5">
    <source>
        <dbReference type="RuleBase" id="RU364048"/>
    </source>
</evidence>
<evidence type="ECO:0000313" key="6">
    <source>
        <dbReference type="EMBL" id="ASR51456.1"/>
    </source>
</evidence>
<sequence>MRAVLLLGCIPRLHGNTHNGPRSYARRAATRSNTRSFAGGITLKFPETPSFTGFFAPSGVEATVHDLTVIDGEVPADLDGAFYRVAPDPQFPPLSGDDIWFNGDGMVTQFRFSKGNVSLQQRWARTDKFVAEREAGGALFGAYRNPLTDHPSVAGEVRGTANTNVLVHAGRLYALKEDSPPVVMDPHTLETIDSKFDFGGKMTSQTFTAHPKIDPRTGEMLAFGYAAKGLCTRDMVFYTISPDGEITDEVWFEIPYYCMMHDFGITEDYVVFHVVPIVGSWERLEAGLPHFGFDRGRPVHLGVLPRGGRAEDIRWFSAPTCFASHVMNAHNEGGLVHFDVPMAKGNMFPFFPDTEGRPFEPHEAAAQMTRWTVDMRANSDEITMTPLADFIGEFPRIDDRFAGLKNRYGWQLVQDMTKPVDLPGGRSASGMMMNTLGLIDLETGETQSYWVGATSSFQEPAFIPRPGSTAEGDGYLIVIENRLAEMGSRLLLFDALQIASGPIATIALPFRIRQGLHGNWADAAALRAAA</sequence>
<dbReference type="Proteomes" id="UP000258016">
    <property type="component" value="Chromosome"/>
</dbReference>
<keyword evidence="5" id="KW-0223">Dioxygenase</keyword>
<comment type="cofactor">
    <cofactor evidence="5">
        <name>Fe(2+)</name>
        <dbReference type="ChEBI" id="CHEBI:29033"/>
    </cofactor>
    <text evidence="5">Binds 1 Fe(2+) ion per subunit.</text>
</comment>
<reference evidence="6 7" key="1">
    <citation type="submission" date="2017-03" db="EMBL/GenBank/DDBJ databases">
        <title>Complete genome sequence of Blastomonas fulva degrading microcsystin LR.</title>
        <authorList>
            <person name="Lee H.-g."/>
            <person name="Jin L."/>
            <person name="oh H.-M."/>
        </authorList>
    </citation>
    <scope>NUCLEOTIDE SEQUENCE [LARGE SCALE GENOMIC DNA]</scope>
    <source>
        <strain evidence="6 7">T2</strain>
    </source>
</reference>
<protein>
    <recommendedName>
        <fullName evidence="5">Dioxygenase</fullName>
        <ecNumber evidence="5">1.13.11.-</ecNumber>
    </recommendedName>
</protein>
<evidence type="ECO:0000256" key="3">
    <source>
        <dbReference type="ARBA" id="ARBA00023002"/>
    </source>
</evidence>
<organism evidence="6 7">
    <name type="scientific">Blastomonas fulva</name>
    <dbReference type="NCBI Taxonomy" id="1550728"/>
    <lineage>
        <taxon>Bacteria</taxon>
        <taxon>Pseudomonadati</taxon>
        <taxon>Pseudomonadota</taxon>
        <taxon>Alphaproteobacteria</taxon>
        <taxon>Sphingomonadales</taxon>
        <taxon>Sphingomonadaceae</taxon>
        <taxon>Blastomonas</taxon>
    </lineage>
</organism>
<dbReference type="EMBL" id="CP020083">
    <property type="protein sequence ID" value="ASR51456.1"/>
    <property type="molecule type" value="Genomic_DNA"/>
</dbReference>
<accession>A0ABM6M625</accession>
<dbReference type="InterPro" id="IPR004294">
    <property type="entry name" value="Carotenoid_Oase"/>
</dbReference>
<evidence type="ECO:0000313" key="7">
    <source>
        <dbReference type="Proteomes" id="UP000258016"/>
    </source>
</evidence>
<keyword evidence="2 5" id="KW-0479">Metal-binding</keyword>
<name>A0ABM6M625_9SPHN</name>
<keyword evidence="4 5" id="KW-0408">Iron</keyword>
<proteinExistence type="inferred from homology"/>
<keyword evidence="7" id="KW-1185">Reference proteome</keyword>
<comment type="similarity">
    <text evidence="1 5">Belongs to the carotenoid oxygenase family.</text>
</comment>
<dbReference type="PANTHER" id="PTHR10543:SF89">
    <property type="entry name" value="CAROTENOID 9,10(9',10')-CLEAVAGE DIOXYGENASE 1"/>
    <property type="match status" value="1"/>
</dbReference>
<gene>
    <name evidence="6" type="ORF">B5J99_08260</name>
</gene>
<evidence type="ECO:0000256" key="2">
    <source>
        <dbReference type="ARBA" id="ARBA00022723"/>
    </source>
</evidence>
<evidence type="ECO:0000256" key="4">
    <source>
        <dbReference type="ARBA" id="ARBA00023004"/>
    </source>
</evidence>
<dbReference type="EC" id="1.13.11.-" evidence="5"/>
<dbReference type="PANTHER" id="PTHR10543">
    <property type="entry name" value="BETA-CAROTENE DIOXYGENASE"/>
    <property type="match status" value="1"/>
</dbReference>